<keyword evidence="1" id="KW-0547">Nucleotide-binding</keyword>
<dbReference type="InterPro" id="IPR001650">
    <property type="entry name" value="Helicase_C-like"/>
</dbReference>
<feature type="domain" description="Helicase C-terminal" evidence="6">
    <location>
        <begin position="118"/>
        <end position="320"/>
    </location>
</feature>
<dbReference type="SUPFAM" id="SSF52540">
    <property type="entry name" value="P-loop containing nucleoside triphosphate hydrolases"/>
    <property type="match status" value="1"/>
</dbReference>
<dbReference type="GO" id="GO:0004386">
    <property type="term" value="F:helicase activity"/>
    <property type="evidence" value="ECO:0007669"/>
    <property type="project" value="UniProtKB-KW"/>
</dbReference>
<evidence type="ECO:0000313" key="9">
    <source>
        <dbReference type="WBParaSite" id="SSLN_0000015301-mRNA-1"/>
    </source>
</evidence>
<dbReference type="InterPro" id="IPR048960">
    <property type="entry name" value="POLQ-like_helical"/>
</dbReference>
<dbReference type="SUPFAM" id="SSF158702">
    <property type="entry name" value="Sec63 N-terminal domain-like"/>
    <property type="match status" value="1"/>
</dbReference>
<evidence type="ECO:0000256" key="5">
    <source>
        <dbReference type="SAM" id="MobiDB-lite"/>
    </source>
</evidence>
<dbReference type="Pfam" id="PF21099">
    <property type="entry name" value="POLQ_helical"/>
    <property type="match status" value="1"/>
</dbReference>
<evidence type="ECO:0000256" key="1">
    <source>
        <dbReference type="ARBA" id="ARBA00022741"/>
    </source>
</evidence>
<keyword evidence="2" id="KW-0378">Hydrolase</keyword>
<feature type="region of interest" description="Disordered" evidence="5">
    <location>
        <begin position="95"/>
        <end position="123"/>
    </location>
</feature>
<dbReference type="Gene3D" id="1.10.3380.20">
    <property type="match status" value="1"/>
</dbReference>
<dbReference type="Gene3D" id="3.40.50.300">
    <property type="entry name" value="P-loop containing nucleotide triphosphate hydrolases"/>
    <property type="match status" value="1"/>
</dbReference>
<name>A0A183S7E7_SCHSO</name>
<reference evidence="9" key="1">
    <citation type="submission" date="2016-06" db="UniProtKB">
        <authorList>
            <consortium name="WormBaseParasite"/>
        </authorList>
    </citation>
    <scope>IDENTIFICATION</scope>
</reference>
<dbReference type="AlphaFoldDB" id="A0A183S7E7"/>
<sequence length="763" mass="83053">MSATLSNLSELTAFLSAQLYTNDFRPVELFEYVKVEDHIFRVLPADQTVSAQKESEDCLSDGIVHERVINYKYTPALLKRDPDHLVGLVTECLLDGQPQTPSMDSDPDDDEEGEADTPRPRRSRKLPSCLVFCPTKAHCESTACLLAELLPPAVHKTVRSALLEQRRRLLQNLRLDAQRESVAAAAATTDDANAGAGCCPILEATVPRGVAYHHSGLTQEERRAIEEAYLDGVLRVICCTSTLAAGVNLPARRVIIRKPYVGSSFITWSQYKQMIGRAGRAGLDSFGESVTILQPADRQLFARLLRTSPKPTEGSGDSYGDSDGAFCTSSLLYDDGKGLRQLLLSLLGLGLATNLAELLSCAEQTFYAVQLKNRLGAETGRARLEANVRDQLQHLLTGRLVSVSPSHGVGSPLPPLTKSPRIRPTGPRSPKLLKDLASLPSLEKLELKTGQLGRAAIRGGLDSDHIAFLIDDLRQAARSLNTAGPLHLLYLVVPRSAVGDQTASLDWSILFERVSWLPPEEGNIVNIIGFSDSYLARRAAGLAVRRKRDETPLHRLYLAMALSELWPPRCEPIWRVADRYRLTRGSLQSLIQSAASLAVGLAHALAAEFTNDPELWAFAHLLPEFSARLAYCVSSELLPLMELPGIKRTRARQLFAAGFKTVDEIAASEPSALVSALAPFLSHKAAREIVQAARMILADKVDSLNKEAADIAKLFIIPTVPPVNASFGGAETMSPEIATGKGSDSASGDRNVPEEDEDEDLFA</sequence>
<evidence type="ECO:0000313" key="8">
    <source>
        <dbReference type="Proteomes" id="UP000275846"/>
    </source>
</evidence>
<dbReference type="InterPro" id="IPR027417">
    <property type="entry name" value="P-loop_NTPase"/>
</dbReference>
<dbReference type="Gene3D" id="1.10.150.20">
    <property type="entry name" value="5' to 3' exonuclease, C-terminal subdomain"/>
    <property type="match status" value="1"/>
</dbReference>
<dbReference type="EMBL" id="UYSU01000075">
    <property type="protein sequence ID" value="VDL83064.1"/>
    <property type="molecule type" value="Genomic_DNA"/>
</dbReference>
<dbReference type="PROSITE" id="PS51194">
    <property type="entry name" value="HELICASE_CTER"/>
    <property type="match status" value="1"/>
</dbReference>
<dbReference type="Pfam" id="PF00271">
    <property type="entry name" value="Helicase_C"/>
    <property type="match status" value="1"/>
</dbReference>
<dbReference type="GO" id="GO:0016787">
    <property type="term" value="F:hydrolase activity"/>
    <property type="evidence" value="ECO:0007669"/>
    <property type="project" value="UniProtKB-KW"/>
</dbReference>
<dbReference type="PANTHER" id="PTHR47961:SF12">
    <property type="entry name" value="HELICASE POLQ-LIKE"/>
    <property type="match status" value="1"/>
</dbReference>
<feature type="region of interest" description="Disordered" evidence="5">
    <location>
        <begin position="406"/>
        <end position="428"/>
    </location>
</feature>
<evidence type="ECO:0000256" key="2">
    <source>
        <dbReference type="ARBA" id="ARBA00022801"/>
    </source>
</evidence>
<keyword evidence="4" id="KW-0067">ATP-binding</keyword>
<dbReference type="Proteomes" id="UP000275846">
    <property type="component" value="Unassembled WGS sequence"/>
</dbReference>
<evidence type="ECO:0000259" key="6">
    <source>
        <dbReference type="PROSITE" id="PS51194"/>
    </source>
</evidence>
<reference evidence="7 8" key="2">
    <citation type="submission" date="2018-11" db="EMBL/GenBank/DDBJ databases">
        <authorList>
            <consortium name="Pathogen Informatics"/>
        </authorList>
    </citation>
    <scope>NUCLEOTIDE SEQUENCE [LARGE SCALE GENOMIC DNA]</scope>
    <source>
        <strain evidence="7 8">NST_G2</strain>
    </source>
</reference>
<dbReference type="WBParaSite" id="SSLN_0000015301-mRNA-1">
    <property type="protein sequence ID" value="SSLN_0000015301-mRNA-1"/>
    <property type="gene ID" value="SSLN_0000015301"/>
</dbReference>
<dbReference type="SMART" id="SM00490">
    <property type="entry name" value="HELICc"/>
    <property type="match status" value="1"/>
</dbReference>
<protein>
    <submittedName>
        <fullName evidence="9">Helicase C-terminal domain-containing protein</fullName>
    </submittedName>
</protein>
<dbReference type="CDD" id="cd18795">
    <property type="entry name" value="SF2_C_Ski2"/>
    <property type="match status" value="1"/>
</dbReference>
<proteinExistence type="predicted"/>
<feature type="compositionally biased region" description="Acidic residues" evidence="5">
    <location>
        <begin position="754"/>
        <end position="763"/>
    </location>
</feature>
<dbReference type="PANTHER" id="PTHR47961">
    <property type="entry name" value="DNA POLYMERASE THETA, PUTATIVE (AFU_ORTHOLOGUE AFUA_1G05260)-RELATED"/>
    <property type="match status" value="1"/>
</dbReference>
<keyword evidence="8" id="KW-1185">Reference proteome</keyword>
<organism evidence="9">
    <name type="scientific">Schistocephalus solidus</name>
    <name type="common">Tapeworm</name>
    <dbReference type="NCBI Taxonomy" id="70667"/>
    <lineage>
        <taxon>Eukaryota</taxon>
        <taxon>Metazoa</taxon>
        <taxon>Spiralia</taxon>
        <taxon>Lophotrochozoa</taxon>
        <taxon>Platyhelminthes</taxon>
        <taxon>Cestoda</taxon>
        <taxon>Eucestoda</taxon>
        <taxon>Diphyllobothriidea</taxon>
        <taxon>Diphyllobothriidae</taxon>
        <taxon>Schistocephalus</taxon>
    </lineage>
</organism>
<feature type="compositionally biased region" description="Acidic residues" evidence="5">
    <location>
        <begin position="105"/>
        <end position="115"/>
    </location>
</feature>
<dbReference type="OrthoDB" id="2320933at2759"/>
<dbReference type="InterPro" id="IPR050474">
    <property type="entry name" value="Hel308_SKI2-like"/>
</dbReference>
<evidence type="ECO:0000256" key="4">
    <source>
        <dbReference type="ARBA" id="ARBA00022840"/>
    </source>
</evidence>
<dbReference type="GO" id="GO:0005524">
    <property type="term" value="F:ATP binding"/>
    <property type="evidence" value="ECO:0007669"/>
    <property type="project" value="UniProtKB-KW"/>
</dbReference>
<accession>A0A183S7E7</accession>
<keyword evidence="3" id="KW-0347">Helicase</keyword>
<feature type="region of interest" description="Disordered" evidence="5">
    <location>
        <begin position="731"/>
        <end position="763"/>
    </location>
</feature>
<gene>
    <name evidence="7" type="ORF">SSLN_LOCUS145</name>
</gene>
<evidence type="ECO:0000256" key="3">
    <source>
        <dbReference type="ARBA" id="ARBA00022806"/>
    </source>
</evidence>
<evidence type="ECO:0000313" key="7">
    <source>
        <dbReference type="EMBL" id="VDL83064.1"/>
    </source>
</evidence>
<dbReference type="STRING" id="70667.A0A183S7E7"/>